<organism evidence="1 2">
    <name type="scientific">Coccomyxa subellipsoidea</name>
    <dbReference type="NCBI Taxonomy" id="248742"/>
    <lineage>
        <taxon>Eukaryota</taxon>
        <taxon>Viridiplantae</taxon>
        <taxon>Chlorophyta</taxon>
        <taxon>core chlorophytes</taxon>
        <taxon>Trebouxiophyceae</taxon>
        <taxon>Trebouxiophyceae incertae sedis</taxon>
        <taxon>Coccomyxaceae</taxon>
        <taxon>Coccomyxa</taxon>
    </lineage>
</organism>
<name>A0ABR2Z176_9CHLO</name>
<protein>
    <submittedName>
        <fullName evidence="1">Uncharacterized protein</fullName>
    </submittedName>
</protein>
<evidence type="ECO:0000313" key="2">
    <source>
        <dbReference type="Proteomes" id="UP001491310"/>
    </source>
</evidence>
<comment type="caution">
    <text evidence="1">The sequence shown here is derived from an EMBL/GenBank/DDBJ whole genome shotgun (WGS) entry which is preliminary data.</text>
</comment>
<keyword evidence="2" id="KW-1185">Reference proteome</keyword>
<accession>A0ABR2Z176</accession>
<dbReference type="Proteomes" id="UP001491310">
    <property type="component" value="Unassembled WGS sequence"/>
</dbReference>
<proteinExistence type="predicted"/>
<evidence type="ECO:0000313" key="1">
    <source>
        <dbReference type="EMBL" id="KAK9917868.1"/>
    </source>
</evidence>
<sequence>MSHRLSISRLRGSVHGDEAGRRNPFAVLLFSAVPVSSDAYIRNTLPSPVKDICHAPQRPGETPAWSGTYEIDGCDYNADRDLQVILYDSTPSGAVAIGSGFVHLDAKTPPEVEIELVDKDRASVGRLKFHLDTHGYQLERPVTTKVTRAEVPAGVELLHTEILETGEVDAPGTPPALAASMEYVMVSEGETAPVCTSRTYTVVEDRPVEKERHTTILEHHKFEKTFVIETRFVSEREITDQIKVRA</sequence>
<gene>
    <name evidence="1" type="ORF">WJX75_009091</name>
</gene>
<dbReference type="EMBL" id="JALJOT010000002">
    <property type="protein sequence ID" value="KAK9917868.1"/>
    <property type="molecule type" value="Genomic_DNA"/>
</dbReference>
<reference evidence="1 2" key="1">
    <citation type="journal article" date="2024" name="Nat. Commun.">
        <title>Phylogenomics reveals the evolutionary origins of lichenization in chlorophyte algae.</title>
        <authorList>
            <person name="Puginier C."/>
            <person name="Libourel C."/>
            <person name="Otte J."/>
            <person name="Skaloud P."/>
            <person name="Haon M."/>
            <person name="Grisel S."/>
            <person name="Petersen M."/>
            <person name="Berrin J.G."/>
            <person name="Delaux P.M."/>
            <person name="Dal Grande F."/>
            <person name="Keller J."/>
        </authorList>
    </citation>
    <scope>NUCLEOTIDE SEQUENCE [LARGE SCALE GENOMIC DNA]</scope>
    <source>
        <strain evidence="1 2">SAG 216-7</strain>
    </source>
</reference>